<dbReference type="PANTHER" id="PTHR32301">
    <property type="entry name" value="COUNTIN RECEPTOR CNR3-RELATED"/>
    <property type="match status" value="1"/>
</dbReference>
<dbReference type="PANTHER" id="PTHR32301:SF8">
    <property type="entry name" value="SULFOTRANSFERASE DOMAIN-CONTAINING PROTEIN"/>
    <property type="match status" value="1"/>
</dbReference>
<dbReference type="SUPFAM" id="SSF52540">
    <property type="entry name" value="P-loop containing nucleoside triphosphate hydrolases"/>
    <property type="match status" value="1"/>
</dbReference>
<keyword evidence="2" id="KW-1185">Reference proteome</keyword>
<proteinExistence type="predicted"/>
<sequence length="404" mass="45365">MKPVFFIHPPKSGGSTVISFFDLNLDRDKFTNFLWAGAFWDETRAQFLASGVGGGHYPFGIHRSLKMPLEYCSILRNPLSRQASHYWYARNGKNGEVARGMAVSEVEALAQRGEVSLNEWVSGSYGGKNLFVQMLSGHGVVRRESLEIAIEHLRQHIPTVGLCEDMSDFLLRLCGRTGMRLPFFIRTNVTEGVPKERLPLSEQARQKFIEDNQLDYELYQYVSDELARERQSYGDVYTRAIEVVRAIQARIDALENPYIHGSASTVLGFNENDLRTVREVATSSDLSAIDAYIEVAQSRRRECADLFDGFVDVVRDDMVLGWAVNLTVPEKPVPIEIWVQGKRVAMTLTGERRPDVAAAGYPTDRCGFAVQLPDEAQEGFSVTIGGSAQTLQRAGTWQRGWQMV</sequence>
<accession>A0ABS8K911</accession>
<protein>
    <submittedName>
        <fullName evidence="1">Chondroitin 4-O-sulfotransferase</fullName>
    </submittedName>
</protein>
<reference evidence="1 2" key="1">
    <citation type="submission" date="2021-11" db="EMBL/GenBank/DDBJ databases">
        <authorList>
            <person name="Oh E.-T."/>
            <person name="Kim S.-B."/>
        </authorList>
    </citation>
    <scope>NUCLEOTIDE SEQUENCE [LARGE SCALE GENOMIC DNA]</scope>
    <source>
        <strain evidence="1 2">MMS20-SJTN17</strain>
    </source>
</reference>
<evidence type="ECO:0000313" key="1">
    <source>
        <dbReference type="EMBL" id="MCC8401214.1"/>
    </source>
</evidence>
<dbReference type="EMBL" id="JAJITC010000002">
    <property type="protein sequence ID" value="MCC8401214.1"/>
    <property type="molecule type" value="Genomic_DNA"/>
</dbReference>
<dbReference type="Gene3D" id="3.40.50.300">
    <property type="entry name" value="P-loop containing nucleotide triphosphate hydrolases"/>
    <property type="match status" value="1"/>
</dbReference>
<evidence type="ECO:0000313" key="2">
    <source>
        <dbReference type="Proteomes" id="UP001430614"/>
    </source>
</evidence>
<organism evidence="1 2">
    <name type="scientific">Paraburkholderia translucens</name>
    <dbReference type="NCBI Taxonomy" id="2886945"/>
    <lineage>
        <taxon>Bacteria</taxon>
        <taxon>Pseudomonadati</taxon>
        <taxon>Pseudomonadota</taxon>
        <taxon>Betaproteobacteria</taxon>
        <taxon>Burkholderiales</taxon>
        <taxon>Burkholderiaceae</taxon>
        <taxon>Paraburkholderia</taxon>
    </lineage>
</organism>
<name>A0ABS8K911_9BURK</name>
<comment type="caution">
    <text evidence="1">The sequence shown here is derived from an EMBL/GenBank/DDBJ whole genome shotgun (WGS) entry which is preliminary data.</text>
</comment>
<dbReference type="InterPro" id="IPR027417">
    <property type="entry name" value="P-loop_NTPase"/>
</dbReference>
<dbReference type="InterPro" id="IPR053259">
    <property type="entry name" value="Golvesin-related_Golgi"/>
</dbReference>
<dbReference type="Proteomes" id="UP001430614">
    <property type="component" value="Unassembled WGS sequence"/>
</dbReference>
<dbReference type="RefSeq" id="WP_230560107.1">
    <property type="nucleotide sequence ID" value="NZ_JAJITC010000002.1"/>
</dbReference>
<gene>
    <name evidence="1" type="ORF">LJ655_04770</name>
</gene>